<dbReference type="SUPFAM" id="SSF56399">
    <property type="entry name" value="ADP-ribosylation"/>
    <property type="match status" value="1"/>
</dbReference>
<evidence type="ECO:0000313" key="2">
    <source>
        <dbReference type="Proteomes" id="UP000188354"/>
    </source>
</evidence>
<dbReference type="Proteomes" id="UP000188354">
    <property type="component" value="Chromosome LG12"/>
</dbReference>
<reference evidence="1 2" key="1">
    <citation type="journal article" date="2017" name="Plant Biotechnol. J.">
        <title>A comprehensive draft genome sequence for lupin (Lupinus angustifolius), an emerging health food: insights into plant-microbe interactions and legume evolution.</title>
        <authorList>
            <person name="Hane J.K."/>
            <person name="Ming Y."/>
            <person name="Kamphuis L.G."/>
            <person name="Nelson M.N."/>
            <person name="Garg G."/>
            <person name="Atkins C.A."/>
            <person name="Bayer P.E."/>
            <person name="Bravo A."/>
            <person name="Bringans S."/>
            <person name="Cannon S."/>
            <person name="Edwards D."/>
            <person name="Foley R."/>
            <person name="Gao L.L."/>
            <person name="Harrison M.J."/>
            <person name="Huang W."/>
            <person name="Hurgobin B."/>
            <person name="Li S."/>
            <person name="Liu C.W."/>
            <person name="McGrath A."/>
            <person name="Morahan G."/>
            <person name="Murray J."/>
            <person name="Weller J."/>
            <person name="Jian J."/>
            <person name="Singh K.B."/>
        </authorList>
    </citation>
    <scope>NUCLEOTIDE SEQUENCE [LARGE SCALE GENOMIC DNA]</scope>
    <source>
        <strain evidence="2">cv. Tanjil</strain>
        <tissue evidence="1">Whole plant</tissue>
    </source>
</reference>
<organism evidence="1 2">
    <name type="scientific">Lupinus angustifolius</name>
    <name type="common">Narrow-leaved blue lupine</name>
    <dbReference type="NCBI Taxonomy" id="3871"/>
    <lineage>
        <taxon>Eukaryota</taxon>
        <taxon>Viridiplantae</taxon>
        <taxon>Streptophyta</taxon>
        <taxon>Embryophyta</taxon>
        <taxon>Tracheophyta</taxon>
        <taxon>Spermatophyta</taxon>
        <taxon>Magnoliopsida</taxon>
        <taxon>eudicotyledons</taxon>
        <taxon>Gunneridae</taxon>
        <taxon>Pentapetalae</taxon>
        <taxon>rosids</taxon>
        <taxon>fabids</taxon>
        <taxon>Fabales</taxon>
        <taxon>Fabaceae</taxon>
        <taxon>Papilionoideae</taxon>
        <taxon>50 kb inversion clade</taxon>
        <taxon>genistoids sensu lato</taxon>
        <taxon>core genistoids</taxon>
        <taxon>Genisteae</taxon>
        <taxon>Lupinus</taxon>
    </lineage>
</organism>
<evidence type="ECO:0000313" key="1">
    <source>
        <dbReference type="EMBL" id="OIW00659.1"/>
    </source>
</evidence>
<dbReference type="Gramene" id="OIW00659">
    <property type="protein sequence ID" value="OIW00659"/>
    <property type="gene ID" value="TanjilG_09140"/>
</dbReference>
<dbReference type="PANTHER" id="PTHR31681:SF29">
    <property type="entry name" value="C2H2-LIKE ZINC FINGER PROTEIN"/>
    <property type="match status" value="1"/>
</dbReference>
<dbReference type="EMBL" id="CM007372">
    <property type="protein sequence ID" value="OIW00659.1"/>
    <property type="molecule type" value="Genomic_DNA"/>
</dbReference>
<proteinExistence type="predicted"/>
<protein>
    <recommendedName>
        <fullName evidence="3">PARP catalytic domain-containing protein</fullName>
    </recommendedName>
</protein>
<dbReference type="STRING" id="3871.A0A4P1R3P8"/>
<sequence length="241" mass="27026">MVNRDSPSWREKMKSLNIVDTPVDNPVIKLHKEDSSWQIMQKICQTTTTYNDSKTNPPQIECVLKVLNHQKTFSSFEECREMAMNNAEKLQDKLPRCFADGNELLRFHGTTIACSLGMNNGSSDLLCTLDQCGLCQILRHGFSTKEQEFQGAVGVLTTSTSDQAFDSIGSSCNDCMRRCVIVCRVIGGRIHNPLHEIQEVVNADLGFDSLVKKKRAGSDIEELHVLNPRAILPCFVVTYKL</sequence>
<gene>
    <name evidence="1" type="ORF">TanjilG_09140</name>
</gene>
<evidence type="ECO:0008006" key="3">
    <source>
        <dbReference type="Google" id="ProtNLM"/>
    </source>
</evidence>
<keyword evidence="2" id="KW-1185">Reference proteome</keyword>
<name>A0A4P1R3P8_LUPAN</name>
<dbReference type="Gene3D" id="3.90.228.10">
    <property type="match status" value="1"/>
</dbReference>
<dbReference type="PANTHER" id="PTHR31681">
    <property type="entry name" value="C2H2-LIKE ZINC FINGER PROTEIN"/>
    <property type="match status" value="1"/>
</dbReference>
<accession>A0A4P1R3P8</accession>
<dbReference type="AlphaFoldDB" id="A0A4P1R3P8"/>